<dbReference type="InterPro" id="IPR038094">
    <property type="entry name" value="Desulfoferrodoxin_N_sf"/>
</dbReference>
<dbReference type="EMBL" id="SNXO01000019">
    <property type="protein sequence ID" value="TDP54936.1"/>
    <property type="molecule type" value="Genomic_DNA"/>
</dbReference>
<dbReference type="InterPro" id="IPR036073">
    <property type="entry name" value="Desulfoferrodoxin_Fe-bd_dom_sf"/>
</dbReference>
<dbReference type="Pfam" id="PF06397">
    <property type="entry name" value="Desulfoferrod_N"/>
    <property type="match status" value="1"/>
</dbReference>
<evidence type="ECO:0000256" key="3">
    <source>
        <dbReference type="ARBA" id="ARBA00014839"/>
    </source>
</evidence>
<dbReference type="CDD" id="cd00974">
    <property type="entry name" value="DSRD"/>
    <property type="match status" value="1"/>
</dbReference>
<dbReference type="Gene3D" id="2.60.40.730">
    <property type="entry name" value="SOR catalytic domain"/>
    <property type="match status" value="1"/>
</dbReference>
<evidence type="ECO:0000259" key="11">
    <source>
        <dbReference type="Pfam" id="PF01880"/>
    </source>
</evidence>
<evidence type="ECO:0000256" key="8">
    <source>
        <dbReference type="ARBA" id="ARBA00024690"/>
    </source>
</evidence>
<dbReference type="InterPro" id="IPR051233">
    <property type="entry name" value="Desulfoferrodoxin_SOR"/>
</dbReference>
<keyword evidence="4" id="KW-0813">Transport</keyword>
<dbReference type="InterPro" id="IPR002742">
    <property type="entry name" value="Desulfoferrodoxin_Fe-bd_dom"/>
</dbReference>
<dbReference type="GO" id="GO:0005506">
    <property type="term" value="F:iron ion binding"/>
    <property type="evidence" value="ECO:0007669"/>
    <property type="project" value="InterPro"/>
</dbReference>
<organism evidence="13 14">
    <name type="scientific">Aminicella lysinilytica</name>
    <dbReference type="NCBI Taxonomy" id="433323"/>
    <lineage>
        <taxon>Bacteria</taxon>
        <taxon>Bacillati</taxon>
        <taxon>Bacillota</taxon>
        <taxon>Clostridia</taxon>
        <taxon>Peptostreptococcales</taxon>
        <taxon>Anaerovoracaceae</taxon>
        <taxon>Aminicella</taxon>
    </lineage>
</organism>
<evidence type="ECO:0000256" key="9">
    <source>
        <dbReference type="ARBA" id="ARBA00031398"/>
    </source>
</evidence>
<feature type="domain" description="Desulfoferrodoxin N-terminal" evidence="12">
    <location>
        <begin position="2"/>
        <end position="34"/>
    </location>
</feature>
<feature type="domain" description="Desulfoferrodoxin ferrous iron-binding" evidence="11">
    <location>
        <begin position="39"/>
        <end position="123"/>
    </location>
</feature>
<dbReference type="PANTHER" id="PTHR36541:SF1">
    <property type="entry name" value="SUPEROXIDE REDUCTASE-RELATED"/>
    <property type="match status" value="1"/>
</dbReference>
<dbReference type="EC" id="1.15.1.2" evidence="2"/>
<proteinExistence type="inferred from homology"/>
<dbReference type="RefSeq" id="WP_133528530.1">
    <property type="nucleotide sequence ID" value="NZ_CALCQM010000181.1"/>
</dbReference>
<dbReference type="GO" id="GO:0050605">
    <property type="term" value="F:superoxide reductase activity"/>
    <property type="evidence" value="ECO:0007669"/>
    <property type="project" value="UniProtKB-EC"/>
</dbReference>
<evidence type="ECO:0000256" key="5">
    <source>
        <dbReference type="ARBA" id="ARBA00022723"/>
    </source>
</evidence>
<accession>A0A4R6Q2R3</accession>
<dbReference type="Proteomes" id="UP000295500">
    <property type="component" value="Unassembled WGS sequence"/>
</dbReference>
<dbReference type="InterPro" id="IPR004462">
    <property type="entry name" value="Desulfoferrodoxin_N"/>
</dbReference>
<comment type="similarity">
    <text evidence="1">Belongs to the desulfoferrodoxin family.</text>
</comment>
<dbReference type="SUPFAM" id="SSF49367">
    <property type="entry name" value="Superoxide reductase-like"/>
    <property type="match status" value="1"/>
</dbReference>
<dbReference type="PANTHER" id="PTHR36541">
    <property type="entry name" value="SUPEROXIDE REDUCTASE-RELATED"/>
    <property type="match status" value="1"/>
</dbReference>
<dbReference type="SUPFAM" id="SSF57802">
    <property type="entry name" value="Rubredoxin-like"/>
    <property type="match status" value="1"/>
</dbReference>
<gene>
    <name evidence="13" type="ORF">EV211_11917</name>
</gene>
<evidence type="ECO:0000256" key="7">
    <source>
        <dbReference type="ARBA" id="ARBA00023004"/>
    </source>
</evidence>
<dbReference type="NCBIfam" id="TIGR00319">
    <property type="entry name" value="desulf_FeS4"/>
    <property type="match status" value="1"/>
</dbReference>
<keyword evidence="7" id="KW-0408">Iron</keyword>
<comment type="caution">
    <text evidence="13">The sequence shown here is derived from an EMBL/GenBank/DDBJ whole genome shotgun (WGS) entry which is preliminary data.</text>
</comment>
<dbReference type="Pfam" id="PF01880">
    <property type="entry name" value="Desulfoferrodox"/>
    <property type="match status" value="1"/>
</dbReference>
<evidence type="ECO:0000313" key="14">
    <source>
        <dbReference type="Proteomes" id="UP000295500"/>
    </source>
</evidence>
<evidence type="ECO:0000256" key="1">
    <source>
        <dbReference type="ARBA" id="ARBA00005941"/>
    </source>
</evidence>
<evidence type="ECO:0000259" key="12">
    <source>
        <dbReference type="Pfam" id="PF06397"/>
    </source>
</evidence>
<protein>
    <recommendedName>
        <fullName evidence="3">Desulfoferrodoxin</fullName>
        <ecNumber evidence="2">1.15.1.2</ecNumber>
    </recommendedName>
    <alternativeName>
        <fullName evidence="9">Superoxide reductase</fullName>
    </alternativeName>
</protein>
<evidence type="ECO:0000313" key="13">
    <source>
        <dbReference type="EMBL" id="TDP54936.1"/>
    </source>
</evidence>
<dbReference type="AlphaFoldDB" id="A0A4R6Q2R3"/>
<comment type="catalytic activity">
    <reaction evidence="10">
        <text>reduced [rubredoxin] + superoxide + 2 H(+) = oxidized [rubredoxin] + H2O2</text>
        <dbReference type="Rhea" id="RHEA:21324"/>
        <dbReference type="Rhea" id="RHEA-COMP:10302"/>
        <dbReference type="Rhea" id="RHEA-COMP:10303"/>
        <dbReference type="ChEBI" id="CHEBI:15378"/>
        <dbReference type="ChEBI" id="CHEBI:16240"/>
        <dbReference type="ChEBI" id="CHEBI:18421"/>
        <dbReference type="ChEBI" id="CHEBI:29033"/>
        <dbReference type="ChEBI" id="CHEBI:29034"/>
        <dbReference type="EC" id="1.15.1.2"/>
    </reaction>
</comment>
<keyword evidence="14" id="KW-1185">Reference proteome</keyword>
<sequence length="125" mass="13774">MLEMYRCSLCGNIVIMAYKGGGTLTCCGQEMELLKPNTVDAAQEKHVPVATVDGNKVTVKVGSVEHPMTPEHYIGSILLETSRSLQVKYMKPTDKPEAEFEVAPGEKPVAVYEYCTLHGLWKAEI</sequence>
<name>A0A4R6Q2R3_9FIRM</name>
<dbReference type="Gene3D" id="2.20.28.100">
    <property type="entry name" value="Desulphoferrodoxin, N-terminal domain"/>
    <property type="match status" value="1"/>
</dbReference>
<reference evidence="13 14" key="1">
    <citation type="submission" date="2019-03" db="EMBL/GenBank/DDBJ databases">
        <title>Genomic Encyclopedia of Type Strains, Phase IV (KMG-IV): sequencing the most valuable type-strain genomes for metagenomic binning, comparative biology and taxonomic classification.</title>
        <authorList>
            <person name="Goeker M."/>
        </authorList>
    </citation>
    <scope>NUCLEOTIDE SEQUENCE [LARGE SCALE GENOMIC DNA]</scope>
    <source>
        <strain evidence="13 14">DSM 28287</strain>
    </source>
</reference>
<comment type="function">
    <text evidence="8">Catalyzes the one-electron reduction of superoxide anion radical to hydrogen peroxide at a nonheme ferrous iron center. Plays a fundamental role in case of oxidative stress via its superoxide detoxification activity.</text>
</comment>
<keyword evidence="5" id="KW-0479">Metal-binding</keyword>
<evidence type="ECO:0000256" key="4">
    <source>
        <dbReference type="ARBA" id="ARBA00022448"/>
    </source>
</evidence>
<evidence type="ECO:0000256" key="10">
    <source>
        <dbReference type="ARBA" id="ARBA00047448"/>
    </source>
</evidence>
<dbReference type="OrthoDB" id="9814936at2"/>
<evidence type="ECO:0000256" key="6">
    <source>
        <dbReference type="ARBA" id="ARBA00022982"/>
    </source>
</evidence>
<evidence type="ECO:0000256" key="2">
    <source>
        <dbReference type="ARBA" id="ARBA00012679"/>
    </source>
</evidence>
<keyword evidence="6" id="KW-0249">Electron transport</keyword>